<dbReference type="EC" id="2.1.1.198" evidence="6"/>
<dbReference type="InterPro" id="IPR018063">
    <property type="entry name" value="SAM_MeTrfase_RsmI_CS"/>
</dbReference>
<dbReference type="PIRSF" id="PIRSF005917">
    <property type="entry name" value="MTase_YraL"/>
    <property type="match status" value="1"/>
</dbReference>
<feature type="domain" description="Tetrapyrrole methylase" evidence="7">
    <location>
        <begin position="13"/>
        <end position="212"/>
    </location>
</feature>
<keyword evidence="9" id="KW-1185">Reference proteome</keyword>
<dbReference type="InterPro" id="IPR014777">
    <property type="entry name" value="4pyrrole_Mease_sub1"/>
</dbReference>
<dbReference type="Gene3D" id="3.30.950.10">
    <property type="entry name" value="Methyltransferase, Cobalt-precorrin-4 Transmethylase, Domain 2"/>
    <property type="match status" value="1"/>
</dbReference>
<keyword evidence="4 6" id="KW-0808">Transferase</keyword>
<dbReference type="InterPro" id="IPR000878">
    <property type="entry name" value="4pyrrol_Mease"/>
</dbReference>
<dbReference type="RefSeq" id="WP_258877013.1">
    <property type="nucleotide sequence ID" value="NZ_CP048914.1"/>
</dbReference>
<sequence>MNRQKSFVDSKPTLFLVATPIGNMEDITFRAVKTLQEVDVIFCEDTRVSGKLLHRYEIKKPLKSYHDFNKEVGSKEILNHLQGGDNVALISDAGMPLISDPGYYVIQDVIHEGYHVVSIPGVSAVLTAISVSGLVPHPFLFYGFLDSKSTKRKQELQQLKHYPETLVFYESPHRIHKTIKDLYEVFGERKLTLARELTKKFEEVIRGTTKDMQEIDDIKGEMVLVVEGYQPSTEQPTTTILEDVQTYIKNGLSSKDAIKKVAKERNVPKNDVYMAYHQES</sequence>
<evidence type="ECO:0000256" key="4">
    <source>
        <dbReference type="ARBA" id="ARBA00022679"/>
    </source>
</evidence>
<comment type="function">
    <text evidence="6">Catalyzes the 2'-O-methylation of the ribose of cytidine 1402 (C1402) in 16S rRNA.</text>
</comment>
<dbReference type="GO" id="GO:0070677">
    <property type="term" value="F:rRNA (cytosine-2'-O-)-methyltransferase activity"/>
    <property type="evidence" value="ECO:0007669"/>
    <property type="project" value="UniProtKB-UniRule"/>
</dbReference>
<evidence type="ECO:0000256" key="3">
    <source>
        <dbReference type="ARBA" id="ARBA00022603"/>
    </source>
</evidence>
<accession>A0A7L7KSJ1</accession>
<dbReference type="AlphaFoldDB" id="A0A7L7KSJ1"/>
<dbReference type="InterPro" id="IPR014776">
    <property type="entry name" value="4pyrrole_Mease_sub2"/>
</dbReference>
<dbReference type="FunFam" id="3.40.1010.10:FF:000007">
    <property type="entry name" value="Ribosomal RNA small subunit methyltransferase I"/>
    <property type="match status" value="1"/>
</dbReference>
<gene>
    <name evidence="6 8" type="primary">rsmI</name>
    <name evidence="8" type="ORF">G4Z02_05545</name>
</gene>
<comment type="similarity">
    <text evidence="6">Belongs to the methyltransferase superfamily. RsmI family.</text>
</comment>
<evidence type="ECO:0000256" key="1">
    <source>
        <dbReference type="ARBA" id="ARBA00022490"/>
    </source>
</evidence>
<keyword evidence="2 6" id="KW-0698">rRNA processing</keyword>
<name>A0A7L7KSJ1_9MOLU</name>
<evidence type="ECO:0000313" key="8">
    <source>
        <dbReference type="EMBL" id="QMS85232.1"/>
    </source>
</evidence>
<dbReference type="FunFam" id="3.30.950.10:FF:000002">
    <property type="entry name" value="Ribosomal RNA small subunit methyltransferase I"/>
    <property type="match status" value="1"/>
</dbReference>
<proteinExistence type="inferred from homology"/>
<dbReference type="Proteomes" id="UP000514720">
    <property type="component" value="Chromosome"/>
</dbReference>
<keyword evidence="1 6" id="KW-0963">Cytoplasm</keyword>
<dbReference type="PANTHER" id="PTHR46111:SF1">
    <property type="entry name" value="RIBOSOMAL RNA SMALL SUBUNIT METHYLTRANSFERASE I"/>
    <property type="match status" value="1"/>
</dbReference>
<evidence type="ECO:0000256" key="5">
    <source>
        <dbReference type="ARBA" id="ARBA00022691"/>
    </source>
</evidence>
<protein>
    <recommendedName>
        <fullName evidence="6">Ribosomal RNA small subunit methyltransferase I</fullName>
        <ecNumber evidence="6">2.1.1.198</ecNumber>
    </recommendedName>
    <alternativeName>
        <fullName evidence="6">16S rRNA 2'-O-ribose C1402 methyltransferase</fullName>
    </alternativeName>
    <alternativeName>
        <fullName evidence="6">rRNA (cytidine-2'-O-)-methyltransferase RsmI</fullName>
    </alternativeName>
</protein>
<comment type="subcellular location">
    <subcellularLocation>
        <location evidence="6">Cytoplasm</location>
    </subcellularLocation>
</comment>
<dbReference type="CDD" id="cd11648">
    <property type="entry name" value="RsmI"/>
    <property type="match status" value="1"/>
</dbReference>
<evidence type="ECO:0000256" key="2">
    <source>
        <dbReference type="ARBA" id="ARBA00022552"/>
    </source>
</evidence>
<dbReference type="PANTHER" id="PTHR46111">
    <property type="entry name" value="RIBOSOMAL RNA SMALL SUBUNIT METHYLTRANSFERASE I"/>
    <property type="match status" value="1"/>
</dbReference>
<dbReference type="InterPro" id="IPR008189">
    <property type="entry name" value="rRNA_ssu_MeTfrase_I"/>
</dbReference>
<dbReference type="EMBL" id="CP048914">
    <property type="protein sequence ID" value="QMS85232.1"/>
    <property type="molecule type" value="Genomic_DNA"/>
</dbReference>
<dbReference type="InterPro" id="IPR035996">
    <property type="entry name" value="4pyrrol_Methylase_sf"/>
</dbReference>
<dbReference type="HAMAP" id="MF_01877">
    <property type="entry name" value="16SrRNA_methyltr_I"/>
    <property type="match status" value="1"/>
</dbReference>
<evidence type="ECO:0000256" key="6">
    <source>
        <dbReference type="HAMAP-Rule" id="MF_01877"/>
    </source>
</evidence>
<reference evidence="8 9" key="1">
    <citation type="submission" date="2020-02" db="EMBL/GenBank/DDBJ databases">
        <authorList>
            <person name="Zheng R.K."/>
            <person name="Sun C.M."/>
        </authorList>
    </citation>
    <scope>NUCLEOTIDE SEQUENCE [LARGE SCALE GENOMIC DNA]</scope>
    <source>
        <strain evidence="9">zrk13</strain>
    </source>
</reference>
<evidence type="ECO:0000313" key="9">
    <source>
        <dbReference type="Proteomes" id="UP000514720"/>
    </source>
</evidence>
<dbReference type="Pfam" id="PF00590">
    <property type="entry name" value="TP_methylase"/>
    <property type="match status" value="1"/>
</dbReference>
<dbReference type="NCBIfam" id="TIGR00096">
    <property type="entry name" value="16S rRNA (cytidine(1402)-2'-O)-methyltransferase"/>
    <property type="match status" value="1"/>
</dbReference>
<comment type="catalytic activity">
    <reaction evidence="6">
        <text>cytidine(1402) in 16S rRNA + S-adenosyl-L-methionine = 2'-O-methylcytidine(1402) in 16S rRNA + S-adenosyl-L-homocysteine + H(+)</text>
        <dbReference type="Rhea" id="RHEA:42924"/>
        <dbReference type="Rhea" id="RHEA-COMP:10285"/>
        <dbReference type="Rhea" id="RHEA-COMP:10286"/>
        <dbReference type="ChEBI" id="CHEBI:15378"/>
        <dbReference type="ChEBI" id="CHEBI:57856"/>
        <dbReference type="ChEBI" id="CHEBI:59789"/>
        <dbReference type="ChEBI" id="CHEBI:74495"/>
        <dbReference type="ChEBI" id="CHEBI:82748"/>
        <dbReference type="EC" id="2.1.1.198"/>
    </reaction>
</comment>
<dbReference type="SUPFAM" id="SSF53790">
    <property type="entry name" value="Tetrapyrrole methylase"/>
    <property type="match status" value="1"/>
</dbReference>
<dbReference type="Gene3D" id="3.40.1010.10">
    <property type="entry name" value="Cobalt-precorrin-4 Transmethylase, Domain 1"/>
    <property type="match status" value="1"/>
</dbReference>
<keyword evidence="3 6" id="KW-0489">Methyltransferase</keyword>
<keyword evidence="5 6" id="KW-0949">S-adenosyl-L-methionine</keyword>
<dbReference type="PROSITE" id="PS01296">
    <property type="entry name" value="RSMI"/>
    <property type="match status" value="1"/>
</dbReference>
<dbReference type="GO" id="GO:0005737">
    <property type="term" value="C:cytoplasm"/>
    <property type="evidence" value="ECO:0007669"/>
    <property type="project" value="UniProtKB-SubCell"/>
</dbReference>
<dbReference type="KEGG" id="xcl:G4Z02_05545"/>
<evidence type="ECO:0000259" key="7">
    <source>
        <dbReference type="Pfam" id="PF00590"/>
    </source>
</evidence>
<organism evidence="8 9">
    <name type="scientific">Candidatus Xianfuyuplasma coldseepsis</name>
    <dbReference type="NCBI Taxonomy" id="2782163"/>
    <lineage>
        <taxon>Bacteria</taxon>
        <taxon>Bacillati</taxon>
        <taxon>Mycoplasmatota</taxon>
        <taxon>Mollicutes</taxon>
        <taxon>Candidatus Izemoplasmatales</taxon>
        <taxon>Candidatus Izemoplasmataceae</taxon>
        <taxon>Candidatus Xianfuyuplasma</taxon>
    </lineage>
</organism>